<organism evidence="1 2">
    <name type="scientific">Actinomadura namibiensis</name>
    <dbReference type="NCBI Taxonomy" id="182080"/>
    <lineage>
        <taxon>Bacteria</taxon>
        <taxon>Bacillati</taxon>
        <taxon>Actinomycetota</taxon>
        <taxon>Actinomycetes</taxon>
        <taxon>Streptosporangiales</taxon>
        <taxon>Thermomonosporaceae</taxon>
        <taxon>Actinomadura</taxon>
    </lineage>
</organism>
<keyword evidence="2" id="KW-1185">Reference proteome</keyword>
<protein>
    <submittedName>
        <fullName evidence="1">Uncharacterized protein</fullName>
    </submittedName>
</protein>
<evidence type="ECO:0000313" key="1">
    <source>
        <dbReference type="EMBL" id="MBA8956029.1"/>
    </source>
</evidence>
<comment type="caution">
    <text evidence="1">The sequence shown here is derived from an EMBL/GenBank/DDBJ whole genome shotgun (WGS) entry which is preliminary data.</text>
</comment>
<gene>
    <name evidence="1" type="ORF">HNR61_007711</name>
</gene>
<sequence length="148" mass="15954">MGRMLTESLVALAAAGSTALVGAMATDAWHVARSGVLRLFGTGTSKAPEEQPGLVARLDADAALVAGAQDAESARQSLLPAWRLRLEEFLREHPEAAEDVRAFTERTIAVLPRPEQHRVQHVVASDHARVFAAQFGNVIIHRESDEPS</sequence>
<dbReference type="AlphaFoldDB" id="A0A7W3LXA7"/>
<evidence type="ECO:0000313" key="2">
    <source>
        <dbReference type="Proteomes" id="UP000572680"/>
    </source>
</evidence>
<name>A0A7W3LXA7_ACTNM</name>
<dbReference type="EMBL" id="JACJIA010000014">
    <property type="protein sequence ID" value="MBA8956029.1"/>
    <property type="molecule type" value="Genomic_DNA"/>
</dbReference>
<accession>A0A7W3LXA7</accession>
<reference evidence="1 2" key="1">
    <citation type="submission" date="2020-08" db="EMBL/GenBank/DDBJ databases">
        <title>Genomic Encyclopedia of Type Strains, Phase IV (KMG-IV): sequencing the most valuable type-strain genomes for metagenomic binning, comparative biology and taxonomic classification.</title>
        <authorList>
            <person name="Goeker M."/>
        </authorList>
    </citation>
    <scope>NUCLEOTIDE SEQUENCE [LARGE SCALE GENOMIC DNA]</scope>
    <source>
        <strain evidence="1 2">DSM 44197</strain>
    </source>
</reference>
<dbReference type="Proteomes" id="UP000572680">
    <property type="component" value="Unassembled WGS sequence"/>
</dbReference>
<dbReference type="RefSeq" id="WP_182847983.1">
    <property type="nucleotide sequence ID" value="NZ_BAAALP010000136.1"/>
</dbReference>
<proteinExistence type="predicted"/>